<dbReference type="PRINTS" id="PR00301">
    <property type="entry name" value="HEATSHOCK70"/>
</dbReference>
<dbReference type="SUPFAM" id="SSF53067">
    <property type="entry name" value="Actin-like ATPase domain"/>
    <property type="match status" value="1"/>
</dbReference>
<reference evidence="5" key="1">
    <citation type="submission" date="2021-02" db="EMBL/GenBank/DDBJ databases">
        <title>Genome sequence Cadophora malorum strain M34.</title>
        <authorList>
            <person name="Stefanovic E."/>
            <person name="Vu D."/>
            <person name="Scully C."/>
            <person name="Dijksterhuis J."/>
            <person name="Roader J."/>
            <person name="Houbraken J."/>
        </authorList>
    </citation>
    <scope>NUCLEOTIDE SEQUENCE</scope>
    <source>
        <strain evidence="5">M34</strain>
    </source>
</reference>
<evidence type="ECO:0000256" key="3">
    <source>
        <dbReference type="RuleBase" id="RU003322"/>
    </source>
</evidence>
<dbReference type="InterPro" id="IPR029047">
    <property type="entry name" value="HSP70_peptide-bd_sf"/>
</dbReference>
<protein>
    <submittedName>
        <fullName evidence="5">Uncharacterized protein</fullName>
    </submittedName>
</protein>
<dbReference type="FunFam" id="3.30.30.30:FF:000003">
    <property type="entry name" value="Heat shock protein 9"/>
    <property type="match status" value="1"/>
</dbReference>
<dbReference type="PANTHER" id="PTHR19375">
    <property type="entry name" value="HEAT SHOCK PROTEIN 70KDA"/>
    <property type="match status" value="1"/>
</dbReference>
<keyword evidence="6" id="KW-1185">Reference proteome</keyword>
<organism evidence="5 6">
    <name type="scientific">Cadophora malorum</name>
    <dbReference type="NCBI Taxonomy" id="108018"/>
    <lineage>
        <taxon>Eukaryota</taxon>
        <taxon>Fungi</taxon>
        <taxon>Dikarya</taxon>
        <taxon>Ascomycota</taxon>
        <taxon>Pezizomycotina</taxon>
        <taxon>Leotiomycetes</taxon>
        <taxon>Helotiales</taxon>
        <taxon>Ploettnerulaceae</taxon>
        <taxon>Cadophora</taxon>
    </lineage>
</organism>
<dbReference type="InterPro" id="IPR013126">
    <property type="entry name" value="Hsp_70_fam"/>
</dbReference>
<keyword evidence="2 3" id="KW-0067">ATP-binding</keyword>
<dbReference type="Proteomes" id="UP000664132">
    <property type="component" value="Unassembled WGS sequence"/>
</dbReference>
<dbReference type="Gene3D" id="3.30.420.40">
    <property type="match status" value="2"/>
</dbReference>
<name>A0A8H7TL58_9HELO</name>
<dbReference type="EMBL" id="JAFJYH010000063">
    <property type="protein sequence ID" value="KAG4421582.1"/>
    <property type="molecule type" value="Genomic_DNA"/>
</dbReference>
<dbReference type="Pfam" id="PF00012">
    <property type="entry name" value="HSP70"/>
    <property type="match status" value="2"/>
</dbReference>
<dbReference type="GO" id="GO:0005524">
    <property type="term" value="F:ATP binding"/>
    <property type="evidence" value="ECO:0007669"/>
    <property type="project" value="UniProtKB-KW"/>
</dbReference>
<keyword evidence="4" id="KW-1133">Transmembrane helix</keyword>
<feature type="transmembrane region" description="Helical" evidence="4">
    <location>
        <begin position="7"/>
        <end position="25"/>
    </location>
</feature>
<accession>A0A8H7TL58</accession>
<proteinExistence type="inferred from homology"/>
<comment type="caution">
    <text evidence="5">The sequence shown here is derived from an EMBL/GenBank/DDBJ whole genome shotgun (WGS) entry which is preliminary data.</text>
</comment>
<dbReference type="AlphaFoldDB" id="A0A8H7TL58"/>
<dbReference type="Gene3D" id="2.60.34.10">
    <property type="entry name" value="Substrate Binding Domain Of DNAk, Chain A, domain 1"/>
    <property type="match status" value="1"/>
</dbReference>
<evidence type="ECO:0000313" key="6">
    <source>
        <dbReference type="Proteomes" id="UP000664132"/>
    </source>
</evidence>
<dbReference type="GO" id="GO:0140662">
    <property type="term" value="F:ATP-dependent protein folding chaperone"/>
    <property type="evidence" value="ECO:0007669"/>
    <property type="project" value="InterPro"/>
</dbReference>
<evidence type="ECO:0000256" key="2">
    <source>
        <dbReference type="ARBA" id="ARBA00022840"/>
    </source>
</evidence>
<keyword evidence="4" id="KW-0472">Membrane</keyword>
<gene>
    <name evidence="5" type="ORF">IFR04_005309</name>
</gene>
<dbReference type="OrthoDB" id="3434456at2759"/>
<evidence type="ECO:0000256" key="4">
    <source>
        <dbReference type="SAM" id="Phobius"/>
    </source>
</evidence>
<comment type="similarity">
    <text evidence="3">Belongs to the heat shock protein 70 family.</text>
</comment>
<keyword evidence="1 3" id="KW-0547">Nucleotide-binding</keyword>
<sequence>MLSLRRSAIVTCLVCLAAFFVALYVQHHQPIPYQYPDLLHGPHSVVRQDVFEIISDSQGHSVIPAYVSFPDYGEPLAGSEAQAHAYDNPKGTIYDVRCLVGRNFSDPEVQEAIKDLPYEVVENNGRIAIEIHTNGENKFITPEEVLGITLQHLKLTAEAHLKSTITHAVLSVPCGFTEMQRKAIKLAGIIGGLEVIHVRDRPASVGMAYHLDYESYVRRFEDYQGIVMVYDSMDSRSELSLISTDRGSFELLGTVRDTNFRQKGFKAYEEEQQSILSPNSIIALVEQLLSKARLKTNAIDDVVLSGDPSNLAEVGMVLGTYFGKKLLAPTGFPTDHAVVYGSAIEGYNIVSDAQIDGCAGLLMDVTLLDLGIETSTGALAKVIPRNFVYPTMKSIFVSTTEDGQGNAAIRILEGAGKSALGARKLGTLQLTGLPREQRGVLQIEVRFVLDANNNLYVSAGVKGESQREELFIAHRGNTPDEIDSFSVVHQDDVQQENGAQVAVKDGVDVYIPTKPKSVNGRNHGIGR</sequence>
<dbReference type="SUPFAM" id="SSF100920">
    <property type="entry name" value="Heat shock protein 70kD (HSP70), peptide-binding domain"/>
    <property type="match status" value="1"/>
</dbReference>
<dbReference type="InterPro" id="IPR043129">
    <property type="entry name" value="ATPase_NBD"/>
</dbReference>
<keyword evidence="4" id="KW-0812">Transmembrane</keyword>
<evidence type="ECO:0000313" key="5">
    <source>
        <dbReference type="EMBL" id="KAG4421582.1"/>
    </source>
</evidence>
<evidence type="ECO:0000256" key="1">
    <source>
        <dbReference type="ARBA" id="ARBA00022741"/>
    </source>
</evidence>